<dbReference type="GO" id="GO:0016705">
    <property type="term" value="F:oxidoreductase activity, acting on paired donors, with incorporation or reduction of molecular oxygen"/>
    <property type="evidence" value="ECO:0007669"/>
    <property type="project" value="InterPro"/>
</dbReference>
<gene>
    <name evidence="6" type="ORF">TrLO_g4173</name>
</gene>
<dbReference type="PROSITE" id="PS00086">
    <property type="entry name" value="CYTOCHROME_P450"/>
    <property type="match status" value="1"/>
</dbReference>
<dbReference type="InterPro" id="IPR017972">
    <property type="entry name" value="Cyt_P450_CS"/>
</dbReference>
<dbReference type="Gene3D" id="1.10.630.10">
    <property type="entry name" value="Cytochrome P450"/>
    <property type="match status" value="1"/>
</dbReference>
<keyword evidence="5" id="KW-1133">Transmembrane helix</keyword>
<dbReference type="InterPro" id="IPR001128">
    <property type="entry name" value="Cyt_P450"/>
</dbReference>
<dbReference type="GO" id="GO:0020037">
    <property type="term" value="F:heme binding"/>
    <property type="evidence" value="ECO:0007669"/>
    <property type="project" value="InterPro"/>
</dbReference>
<keyword evidence="7" id="KW-1185">Reference proteome</keyword>
<accession>A0A9W7KV06</accession>
<dbReference type="InterPro" id="IPR050121">
    <property type="entry name" value="Cytochrome_P450_monoxygenase"/>
</dbReference>
<dbReference type="InterPro" id="IPR002401">
    <property type="entry name" value="Cyt_P450_E_grp-I"/>
</dbReference>
<dbReference type="PANTHER" id="PTHR24305:SF166">
    <property type="entry name" value="CYTOCHROME P450 12A4, MITOCHONDRIAL-RELATED"/>
    <property type="match status" value="1"/>
</dbReference>
<evidence type="ECO:0008006" key="8">
    <source>
        <dbReference type="Google" id="ProtNLM"/>
    </source>
</evidence>
<reference evidence="7" key="1">
    <citation type="journal article" date="2023" name="Commun. Biol.">
        <title>Genome analysis of Parmales, the sister group of diatoms, reveals the evolutionary specialization of diatoms from phago-mixotrophs to photoautotrophs.</title>
        <authorList>
            <person name="Ban H."/>
            <person name="Sato S."/>
            <person name="Yoshikawa S."/>
            <person name="Yamada K."/>
            <person name="Nakamura Y."/>
            <person name="Ichinomiya M."/>
            <person name="Sato N."/>
            <person name="Blanc-Mathieu R."/>
            <person name="Endo H."/>
            <person name="Kuwata A."/>
            <person name="Ogata H."/>
        </authorList>
    </citation>
    <scope>NUCLEOTIDE SEQUENCE [LARGE SCALE GENOMIC DNA]</scope>
    <source>
        <strain evidence="7">NIES 3700</strain>
    </source>
</reference>
<dbReference type="OrthoDB" id="2789670at2759"/>
<dbReference type="Pfam" id="PF00067">
    <property type="entry name" value="p450"/>
    <property type="match status" value="1"/>
</dbReference>
<comment type="similarity">
    <text evidence="2 4">Belongs to the cytochrome P450 family.</text>
</comment>
<dbReference type="InterPro" id="IPR036396">
    <property type="entry name" value="Cyt_P450_sf"/>
</dbReference>
<keyword evidence="3 4" id="KW-0479">Metal-binding</keyword>
<keyword evidence="4" id="KW-0503">Monooxygenase</keyword>
<evidence type="ECO:0000256" key="3">
    <source>
        <dbReference type="PIRSR" id="PIRSR602401-1"/>
    </source>
</evidence>
<dbReference type="AlphaFoldDB" id="A0A9W7KV06"/>
<evidence type="ECO:0000256" key="2">
    <source>
        <dbReference type="ARBA" id="ARBA00010617"/>
    </source>
</evidence>
<dbReference type="GO" id="GO:0004497">
    <property type="term" value="F:monooxygenase activity"/>
    <property type="evidence" value="ECO:0007669"/>
    <property type="project" value="UniProtKB-KW"/>
</dbReference>
<dbReference type="Proteomes" id="UP001165122">
    <property type="component" value="Unassembled WGS sequence"/>
</dbReference>
<comment type="cofactor">
    <cofactor evidence="1 3">
        <name>heme</name>
        <dbReference type="ChEBI" id="CHEBI:30413"/>
    </cofactor>
</comment>
<dbReference type="GO" id="GO:0005506">
    <property type="term" value="F:iron ion binding"/>
    <property type="evidence" value="ECO:0007669"/>
    <property type="project" value="InterPro"/>
</dbReference>
<evidence type="ECO:0000256" key="5">
    <source>
        <dbReference type="SAM" id="Phobius"/>
    </source>
</evidence>
<keyword evidence="3 4" id="KW-0408">Iron</keyword>
<dbReference type="CDD" id="cd00302">
    <property type="entry name" value="cytochrome_P450"/>
    <property type="match status" value="1"/>
</dbReference>
<keyword evidence="5" id="KW-0472">Membrane</keyword>
<feature type="binding site" description="axial binding residue" evidence="3">
    <location>
        <position position="506"/>
    </location>
    <ligand>
        <name>heme</name>
        <dbReference type="ChEBI" id="CHEBI:30413"/>
    </ligand>
    <ligandPart>
        <name>Fe</name>
        <dbReference type="ChEBI" id="CHEBI:18248"/>
    </ligandPart>
</feature>
<evidence type="ECO:0000313" key="6">
    <source>
        <dbReference type="EMBL" id="GMI12678.1"/>
    </source>
</evidence>
<evidence type="ECO:0000313" key="7">
    <source>
        <dbReference type="Proteomes" id="UP001165122"/>
    </source>
</evidence>
<feature type="transmembrane region" description="Helical" evidence="5">
    <location>
        <begin position="89"/>
        <end position="111"/>
    </location>
</feature>
<name>A0A9W7KV06_9STRA</name>
<organism evidence="6 7">
    <name type="scientific">Triparma laevis f. longispina</name>
    <dbReference type="NCBI Taxonomy" id="1714387"/>
    <lineage>
        <taxon>Eukaryota</taxon>
        <taxon>Sar</taxon>
        <taxon>Stramenopiles</taxon>
        <taxon>Ochrophyta</taxon>
        <taxon>Bolidophyceae</taxon>
        <taxon>Parmales</taxon>
        <taxon>Triparmaceae</taxon>
        <taxon>Triparma</taxon>
    </lineage>
</organism>
<dbReference type="SUPFAM" id="SSF48264">
    <property type="entry name" value="Cytochrome P450"/>
    <property type="match status" value="1"/>
</dbReference>
<dbReference type="EMBL" id="BRXW01000179">
    <property type="protein sequence ID" value="GMI12678.1"/>
    <property type="molecule type" value="Genomic_DNA"/>
</dbReference>
<keyword evidence="4" id="KW-0560">Oxidoreductase</keyword>
<comment type="caution">
    <text evidence="6">The sequence shown here is derived from an EMBL/GenBank/DDBJ whole genome shotgun (WGS) entry which is preliminary data.</text>
</comment>
<keyword evidence="5" id="KW-0812">Transmembrane</keyword>
<dbReference type="PANTHER" id="PTHR24305">
    <property type="entry name" value="CYTOCHROME P450"/>
    <property type="match status" value="1"/>
</dbReference>
<protein>
    <recommendedName>
        <fullName evidence="8">Cytochrome P450</fullName>
    </recommendedName>
</protein>
<sequence>MSGETVGAIIMGHLEGFGDPKKVFQLRVLSLADEAEKQSEVSWCHYLNCYIFSITHQPSPPQVMPASILSALNTQPSPTHLSVVLAPNIVNFTILSVLALVVVAAYFLWWGKCRNHIKGPRVGDDLYKEVLDNRHHGMISVHEKYGEVASFPTPSGTVIFMRGNSELERVFTDTKFFAKNTDTWSAAGSVSDVNNLIQPMYKGSLFETTGKEHNENRKTINPFFAHPEIVRATIKAFEEYTNRWGEEFSGDVLDDFHSIVKFAMVDLLGNYCLTEEDDILLKKVITHFVKKNVDGAGDESAILLTKKDEEMFCEMEAVACRCLEHVKAEMAIKAKEGQSNLHDKGLVYLMLKSGKYSDQAIKELFVNLVVAGGETPALACCKTLAAMAQNPVVLERAVQEVDDAFGADAEVDPSKIDSLDYLDACIMEGLRRYAPATIVGRRVVKETKVCNITIPEGSSLQVSVHAAHMNPAVWDSPEEFNPERFAKGKAVPKGGFVAFGLGGRACPGKRAYMKMAKAILACMLKKYIVAEDPTTKNNLDSFMPNRFVAWPSEGHVTLKMVQRINVHRINKNNESEVDTHFGADFSRHFEPTRRSAFGGNGR</sequence>
<evidence type="ECO:0000256" key="4">
    <source>
        <dbReference type="RuleBase" id="RU000461"/>
    </source>
</evidence>
<evidence type="ECO:0000256" key="1">
    <source>
        <dbReference type="ARBA" id="ARBA00001971"/>
    </source>
</evidence>
<proteinExistence type="inferred from homology"/>
<dbReference type="PRINTS" id="PR00463">
    <property type="entry name" value="EP450I"/>
</dbReference>
<keyword evidence="3 4" id="KW-0349">Heme</keyword>